<protein>
    <submittedName>
        <fullName evidence="2">Uncharacterized protein</fullName>
    </submittedName>
</protein>
<sequence length="119" mass="13256">MSASMPGKTFSLQCYHFSSNPSASCLLGRPILPSSLLLLSSLTRLTLCHSMFPLRNPEFYSDASLCPDTVAEDGIHHTSHSRKSIDNRFLFLLPIVVLLIFLPDPSLFAFCFFSFIPTL</sequence>
<dbReference type="Proteomes" id="UP001444071">
    <property type="component" value="Unassembled WGS sequence"/>
</dbReference>
<keyword evidence="1" id="KW-1133">Transmembrane helix</keyword>
<keyword evidence="1" id="KW-0812">Transmembrane</keyword>
<organism evidence="2 3">
    <name type="scientific">Xenotaenia resolanae</name>
    <dbReference type="NCBI Taxonomy" id="208358"/>
    <lineage>
        <taxon>Eukaryota</taxon>
        <taxon>Metazoa</taxon>
        <taxon>Chordata</taxon>
        <taxon>Craniata</taxon>
        <taxon>Vertebrata</taxon>
        <taxon>Euteleostomi</taxon>
        <taxon>Actinopterygii</taxon>
        <taxon>Neopterygii</taxon>
        <taxon>Teleostei</taxon>
        <taxon>Neoteleostei</taxon>
        <taxon>Acanthomorphata</taxon>
        <taxon>Ovalentaria</taxon>
        <taxon>Atherinomorphae</taxon>
        <taxon>Cyprinodontiformes</taxon>
        <taxon>Goodeidae</taxon>
        <taxon>Xenotaenia</taxon>
    </lineage>
</organism>
<accession>A0ABV0WFX0</accession>
<evidence type="ECO:0000256" key="1">
    <source>
        <dbReference type="SAM" id="Phobius"/>
    </source>
</evidence>
<dbReference type="EMBL" id="JAHRIM010044271">
    <property type="protein sequence ID" value="MEQ2267989.1"/>
    <property type="molecule type" value="Genomic_DNA"/>
</dbReference>
<name>A0ABV0WFX0_9TELE</name>
<reference evidence="2 3" key="1">
    <citation type="submission" date="2021-06" db="EMBL/GenBank/DDBJ databases">
        <authorList>
            <person name="Palmer J.M."/>
        </authorList>
    </citation>
    <scope>NUCLEOTIDE SEQUENCE [LARGE SCALE GENOMIC DNA]</scope>
    <source>
        <strain evidence="2 3">XR_2019</strain>
        <tissue evidence="2">Muscle</tissue>
    </source>
</reference>
<comment type="caution">
    <text evidence="2">The sequence shown here is derived from an EMBL/GenBank/DDBJ whole genome shotgun (WGS) entry which is preliminary data.</text>
</comment>
<evidence type="ECO:0000313" key="2">
    <source>
        <dbReference type="EMBL" id="MEQ2267989.1"/>
    </source>
</evidence>
<gene>
    <name evidence="2" type="ORF">XENORESO_013521</name>
</gene>
<feature type="transmembrane region" description="Helical" evidence="1">
    <location>
        <begin position="89"/>
        <end position="116"/>
    </location>
</feature>
<keyword evidence="1" id="KW-0472">Membrane</keyword>
<keyword evidence="3" id="KW-1185">Reference proteome</keyword>
<proteinExistence type="predicted"/>
<evidence type="ECO:0000313" key="3">
    <source>
        <dbReference type="Proteomes" id="UP001444071"/>
    </source>
</evidence>